<organism evidence="2 3">
    <name type="scientific">Ancylostoma ceylanicum</name>
    <dbReference type="NCBI Taxonomy" id="53326"/>
    <lineage>
        <taxon>Eukaryota</taxon>
        <taxon>Metazoa</taxon>
        <taxon>Ecdysozoa</taxon>
        <taxon>Nematoda</taxon>
        <taxon>Chromadorea</taxon>
        <taxon>Rhabditida</taxon>
        <taxon>Rhabditina</taxon>
        <taxon>Rhabditomorpha</taxon>
        <taxon>Strongyloidea</taxon>
        <taxon>Ancylostomatidae</taxon>
        <taxon>Ancylostomatinae</taxon>
        <taxon>Ancylostoma</taxon>
    </lineage>
</organism>
<dbReference type="Gene3D" id="3.30.420.10">
    <property type="entry name" value="Ribonuclease H-like superfamily/Ribonuclease H"/>
    <property type="match status" value="1"/>
</dbReference>
<dbReference type="PANTHER" id="PTHR37984:SF5">
    <property type="entry name" value="PROTEIN NYNRIN-LIKE"/>
    <property type="match status" value="1"/>
</dbReference>
<dbReference type="OrthoDB" id="7764370at2759"/>
<sequence>MIEISNISATKTLRALNSLFARYRSPQTIMSDNGTQSTSEQFKTMCDEGEIVHIKTAPYHLQWNGQAERFVHTLKRGIKKLKGEKRPSGETLNVVLRAYRTTPNSSLDENTPAKVFLGRKLRT</sequence>
<dbReference type="PROSITE" id="PS50994">
    <property type="entry name" value="INTEGRASE"/>
    <property type="match status" value="1"/>
</dbReference>
<name>A0A016TYF6_9BILA</name>
<proteinExistence type="predicted"/>
<feature type="domain" description="Integrase catalytic" evidence="1">
    <location>
        <begin position="1"/>
        <end position="120"/>
    </location>
</feature>
<accession>A0A016TYF6</accession>
<dbReference type="InterPro" id="IPR036397">
    <property type="entry name" value="RNaseH_sf"/>
</dbReference>
<dbReference type="AlphaFoldDB" id="A0A016TYF6"/>
<evidence type="ECO:0000313" key="2">
    <source>
        <dbReference type="EMBL" id="EYC07831.1"/>
    </source>
</evidence>
<evidence type="ECO:0000313" key="3">
    <source>
        <dbReference type="Proteomes" id="UP000024635"/>
    </source>
</evidence>
<dbReference type="PANTHER" id="PTHR37984">
    <property type="entry name" value="PROTEIN CBG26694"/>
    <property type="match status" value="1"/>
</dbReference>
<dbReference type="Proteomes" id="UP000024635">
    <property type="component" value="Unassembled WGS sequence"/>
</dbReference>
<dbReference type="InterPro" id="IPR050951">
    <property type="entry name" value="Retrovirus_Pol_polyprotein"/>
</dbReference>
<dbReference type="GO" id="GO:0003676">
    <property type="term" value="F:nucleic acid binding"/>
    <property type="evidence" value="ECO:0007669"/>
    <property type="project" value="InterPro"/>
</dbReference>
<dbReference type="EMBL" id="JARK01001404">
    <property type="protein sequence ID" value="EYC07831.1"/>
    <property type="molecule type" value="Genomic_DNA"/>
</dbReference>
<evidence type="ECO:0000259" key="1">
    <source>
        <dbReference type="PROSITE" id="PS50994"/>
    </source>
</evidence>
<dbReference type="GO" id="GO:0015074">
    <property type="term" value="P:DNA integration"/>
    <property type="evidence" value="ECO:0007669"/>
    <property type="project" value="InterPro"/>
</dbReference>
<dbReference type="InterPro" id="IPR001584">
    <property type="entry name" value="Integrase_cat-core"/>
</dbReference>
<gene>
    <name evidence="2" type="primary">Acey_s0068.g153</name>
    <name evidence="2" type="ORF">Y032_0068g153</name>
</gene>
<dbReference type="SUPFAM" id="SSF53098">
    <property type="entry name" value="Ribonuclease H-like"/>
    <property type="match status" value="1"/>
</dbReference>
<keyword evidence="3" id="KW-1185">Reference proteome</keyword>
<comment type="caution">
    <text evidence="2">The sequence shown here is derived from an EMBL/GenBank/DDBJ whole genome shotgun (WGS) entry which is preliminary data.</text>
</comment>
<reference evidence="3" key="1">
    <citation type="journal article" date="2015" name="Nat. Genet.">
        <title>The genome and transcriptome of the zoonotic hookworm Ancylostoma ceylanicum identify infection-specific gene families.</title>
        <authorList>
            <person name="Schwarz E.M."/>
            <person name="Hu Y."/>
            <person name="Antoshechkin I."/>
            <person name="Miller M.M."/>
            <person name="Sternberg P.W."/>
            <person name="Aroian R.V."/>
        </authorList>
    </citation>
    <scope>NUCLEOTIDE SEQUENCE</scope>
    <source>
        <strain evidence="3">HY135</strain>
    </source>
</reference>
<protein>
    <recommendedName>
        <fullName evidence="1">Integrase catalytic domain-containing protein</fullName>
    </recommendedName>
</protein>
<dbReference type="InterPro" id="IPR012337">
    <property type="entry name" value="RNaseH-like_sf"/>
</dbReference>